<sequence>MPASHLPLAVVPMTVRAALPAGALAVALAISAAAVADSNPQETTLEAATALSARAAGSDLELVRGDVVELADLARRHIREAGLDAALKDFLSAPWKREANGLHLWGVTTRGVSWFDTGHPELIGIDVSNITDIEGRFWTQLAEASARGSGEKVFLLLFPHPKTARSAVGYHTCFMLDDDERILCAGAFEDAPTG</sequence>
<evidence type="ECO:0000256" key="1">
    <source>
        <dbReference type="SAM" id="SignalP"/>
    </source>
</evidence>
<reference evidence="2 3" key="1">
    <citation type="submission" date="2017-08" db="EMBL/GenBank/DDBJ databases">
        <authorList>
            <person name="de Groot N.N."/>
        </authorList>
    </citation>
    <scope>NUCLEOTIDE SEQUENCE [LARGE SCALE GENOMIC DNA]</scope>
    <source>
        <strain evidence="2 3">USBA 352</strain>
    </source>
</reference>
<dbReference type="STRING" id="538381.GCA_001696535_00214"/>
<feature type="chain" id="PRO_5012967608" description="Cache domain-containing protein" evidence="1">
    <location>
        <begin position="37"/>
        <end position="194"/>
    </location>
</feature>
<protein>
    <recommendedName>
        <fullName evidence="4">Cache domain-containing protein</fullName>
    </recommendedName>
</protein>
<keyword evidence="3" id="KW-1185">Reference proteome</keyword>
<feature type="signal peptide" evidence="1">
    <location>
        <begin position="1"/>
        <end position="36"/>
    </location>
</feature>
<evidence type="ECO:0008006" key="4">
    <source>
        <dbReference type="Google" id="ProtNLM"/>
    </source>
</evidence>
<dbReference type="AlphaFoldDB" id="A0A285S8K3"/>
<keyword evidence="1" id="KW-0732">Signal</keyword>
<evidence type="ECO:0000313" key="2">
    <source>
        <dbReference type="EMBL" id="SOC03565.1"/>
    </source>
</evidence>
<dbReference type="EMBL" id="OBML01000004">
    <property type="protein sequence ID" value="SOC03565.1"/>
    <property type="molecule type" value="Genomic_DNA"/>
</dbReference>
<evidence type="ECO:0000313" key="3">
    <source>
        <dbReference type="Proteomes" id="UP000219331"/>
    </source>
</evidence>
<proteinExistence type="predicted"/>
<name>A0A285S8K3_9HYPH</name>
<accession>A0A285S8K3</accession>
<gene>
    <name evidence="2" type="ORF">SAMN05421512_104179</name>
</gene>
<dbReference type="Proteomes" id="UP000219331">
    <property type="component" value="Unassembled WGS sequence"/>
</dbReference>
<organism evidence="2 3">
    <name type="scientific">Stappia indica</name>
    <dbReference type="NCBI Taxonomy" id="538381"/>
    <lineage>
        <taxon>Bacteria</taxon>
        <taxon>Pseudomonadati</taxon>
        <taxon>Pseudomonadota</taxon>
        <taxon>Alphaproteobacteria</taxon>
        <taxon>Hyphomicrobiales</taxon>
        <taxon>Stappiaceae</taxon>
        <taxon>Stappia</taxon>
    </lineage>
</organism>
<dbReference type="RefSeq" id="WP_141402575.1">
    <property type="nucleotide sequence ID" value="NZ_JAJGNR010000005.1"/>
</dbReference>
<dbReference type="OrthoDB" id="7865001at2"/>